<sequence>MSRAEFQLEMAAGDGLTEVTVKGEVDASNIVEFNRSVRDLPGDRPVVLQLSSVKYLDSAGFSALDRLLADDEILIVLAPNSFMYRVAELMCMPIHHDTKAARKALRNGAG</sequence>
<keyword evidence="3" id="KW-1185">Reference proteome</keyword>
<protein>
    <submittedName>
        <fullName evidence="2">STAS domain-containing protein</fullName>
    </submittedName>
</protein>
<dbReference type="InterPro" id="IPR036513">
    <property type="entry name" value="STAS_dom_sf"/>
</dbReference>
<proteinExistence type="predicted"/>
<dbReference type="InterPro" id="IPR002645">
    <property type="entry name" value="STAS_dom"/>
</dbReference>
<dbReference type="SUPFAM" id="SSF52091">
    <property type="entry name" value="SpoIIaa-like"/>
    <property type="match status" value="1"/>
</dbReference>
<evidence type="ECO:0000259" key="1">
    <source>
        <dbReference type="PROSITE" id="PS50801"/>
    </source>
</evidence>
<dbReference type="Pfam" id="PF01740">
    <property type="entry name" value="STAS"/>
    <property type="match status" value="1"/>
</dbReference>
<dbReference type="Proteomes" id="UP001236585">
    <property type="component" value="Chromosome"/>
</dbReference>
<accession>A0ABY8VW45</accession>
<gene>
    <name evidence="2" type="ORF">PT015_20630</name>
</gene>
<dbReference type="RefSeq" id="WP_285186902.1">
    <property type="nucleotide sequence ID" value="NZ_CP126981.1"/>
</dbReference>
<name>A0ABY8VW45_9MYCO</name>
<dbReference type="PROSITE" id="PS50801">
    <property type="entry name" value="STAS"/>
    <property type="match status" value="1"/>
</dbReference>
<organism evidence="2 3">
    <name type="scientific">Candidatus Mycobacterium wuenschmannii</name>
    <dbReference type="NCBI Taxonomy" id="3027808"/>
    <lineage>
        <taxon>Bacteria</taxon>
        <taxon>Bacillati</taxon>
        <taxon>Actinomycetota</taxon>
        <taxon>Actinomycetes</taxon>
        <taxon>Mycobacteriales</taxon>
        <taxon>Mycobacteriaceae</taxon>
        <taxon>Mycobacterium</taxon>
    </lineage>
</organism>
<dbReference type="CDD" id="cd07043">
    <property type="entry name" value="STAS_anti-anti-sigma_factors"/>
    <property type="match status" value="1"/>
</dbReference>
<dbReference type="Gene3D" id="3.30.750.24">
    <property type="entry name" value="STAS domain"/>
    <property type="match status" value="1"/>
</dbReference>
<evidence type="ECO:0000313" key="2">
    <source>
        <dbReference type="EMBL" id="WIM87235.1"/>
    </source>
</evidence>
<evidence type="ECO:0000313" key="3">
    <source>
        <dbReference type="Proteomes" id="UP001236585"/>
    </source>
</evidence>
<dbReference type="EMBL" id="CP126981">
    <property type="protein sequence ID" value="WIM87235.1"/>
    <property type="molecule type" value="Genomic_DNA"/>
</dbReference>
<feature type="domain" description="STAS" evidence="1">
    <location>
        <begin position="6"/>
        <end position="67"/>
    </location>
</feature>
<reference evidence="2 3" key="1">
    <citation type="journal article" date="2023" name="Microbiol. Resour. Announc.">
        <title>Complete Genome Sequence of Mycobacterium wuenschmanii, a novel Nontuberculous Mycobacterium Isolated from a captive population of Amazon Milk Frogs.</title>
        <authorList>
            <person name="Hicks J."/>
            <person name="Zeineldin M."/>
            <person name="Ward H."/>
            <person name="Wuenschmann A."/>
            <person name="Camp P."/>
            <person name="Farrell D."/>
            <person name="Lehman K."/>
            <person name="Thacker T."/>
            <person name="Cuthbert E."/>
        </authorList>
    </citation>
    <scope>NUCLEOTIDE SEQUENCE [LARGE SCALE GENOMIC DNA]</scope>
    <source>
        <strain evidence="2 3">Wuenschmanii</strain>
    </source>
</reference>